<evidence type="ECO:0000313" key="2">
    <source>
        <dbReference type="EMBL" id="MFD1126475.1"/>
    </source>
</evidence>
<dbReference type="PANTHER" id="PTHR42831">
    <property type="entry name" value="FE-S PROTEIN MATURATION AUXILIARY FACTOR YITW"/>
    <property type="match status" value="1"/>
</dbReference>
<dbReference type="RefSeq" id="WP_121978699.1">
    <property type="nucleotide sequence ID" value="NZ_JBHTLH010000044.1"/>
</dbReference>
<comment type="caution">
    <text evidence="2">The sequence shown here is derived from an EMBL/GenBank/DDBJ whole genome shotgun (WGS) entry which is preliminary data.</text>
</comment>
<accession>A0ABW3PMZ6</accession>
<name>A0ABW3PMZ6_9LACO</name>
<dbReference type="EMBL" id="JBHTLH010000044">
    <property type="protein sequence ID" value="MFD1126475.1"/>
    <property type="molecule type" value="Genomic_DNA"/>
</dbReference>
<gene>
    <name evidence="2" type="ORF">ACFQ22_14115</name>
</gene>
<dbReference type="InterPro" id="IPR052339">
    <property type="entry name" value="Fe-S_Maturation_MIP18"/>
</dbReference>
<protein>
    <submittedName>
        <fullName evidence="2">Metal-sulfur cluster assembly factor</fullName>
    </submittedName>
</protein>
<evidence type="ECO:0000313" key="3">
    <source>
        <dbReference type="Proteomes" id="UP001597156"/>
    </source>
</evidence>
<dbReference type="Proteomes" id="UP001597156">
    <property type="component" value="Unassembled WGS sequence"/>
</dbReference>
<sequence>MAKSVDRLSKIERAAKAALKNVIDPELGVDLVNLGLIYEIKVVDTHCIVTMTLTTMGCPLGNLLADQIKAAVTAVKGISTCKIHLVWDPIWNINRMSRVAKVALGIHE</sequence>
<dbReference type="Gene3D" id="3.30.300.130">
    <property type="entry name" value="Fe-S cluster assembly (FSCA)"/>
    <property type="match status" value="1"/>
</dbReference>
<proteinExistence type="predicted"/>
<evidence type="ECO:0000259" key="1">
    <source>
        <dbReference type="Pfam" id="PF01883"/>
    </source>
</evidence>
<dbReference type="InterPro" id="IPR034904">
    <property type="entry name" value="FSCA_dom_sf"/>
</dbReference>
<organism evidence="2 3">
    <name type="scientific">Lentilactobacillus raoultii</name>
    <dbReference type="NCBI Taxonomy" id="1987503"/>
    <lineage>
        <taxon>Bacteria</taxon>
        <taxon>Bacillati</taxon>
        <taxon>Bacillota</taxon>
        <taxon>Bacilli</taxon>
        <taxon>Lactobacillales</taxon>
        <taxon>Lactobacillaceae</taxon>
        <taxon>Lentilactobacillus</taxon>
    </lineage>
</organism>
<dbReference type="SUPFAM" id="SSF117916">
    <property type="entry name" value="Fe-S cluster assembly (FSCA) domain-like"/>
    <property type="match status" value="1"/>
</dbReference>
<dbReference type="Pfam" id="PF01883">
    <property type="entry name" value="FeS_assembly_P"/>
    <property type="match status" value="1"/>
</dbReference>
<dbReference type="InterPro" id="IPR002744">
    <property type="entry name" value="MIP18-like"/>
</dbReference>
<feature type="domain" description="MIP18 family-like" evidence="1">
    <location>
        <begin position="14"/>
        <end position="83"/>
    </location>
</feature>
<dbReference type="PANTHER" id="PTHR42831:SF1">
    <property type="entry name" value="FE-S PROTEIN MATURATION AUXILIARY FACTOR YITW"/>
    <property type="match status" value="1"/>
</dbReference>
<keyword evidence="3" id="KW-1185">Reference proteome</keyword>
<reference evidence="3" key="1">
    <citation type="journal article" date="2019" name="Int. J. Syst. Evol. Microbiol.">
        <title>The Global Catalogue of Microorganisms (GCM) 10K type strain sequencing project: providing services to taxonomists for standard genome sequencing and annotation.</title>
        <authorList>
            <consortium name="The Broad Institute Genomics Platform"/>
            <consortium name="The Broad Institute Genome Sequencing Center for Infectious Disease"/>
            <person name="Wu L."/>
            <person name="Ma J."/>
        </authorList>
    </citation>
    <scope>NUCLEOTIDE SEQUENCE [LARGE SCALE GENOMIC DNA]</scope>
    <source>
        <strain evidence="3">CCUG 71848</strain>
    </source>
</reference>